<reference evidence="3 4" key="1">
    <citation type="submission" date="2017-05" db="EMBL/GenBank/DDBJ databases">
        <authorList>
            <person name="Varghese N."/>
            <person name="Submissions S."/>
        </authorList>
    </citation>
    <scope>NUCLEOTIDE SEQUENCE [LARGE SCALE GENOMIC DNA]</scope>
    <source>
        <strain evidence="3 4">DSM 15949</strain>
    </source>
</reference>
<protein>
    <submittedName>
        <fullName evidence="3">Amino acid ABC transporter substrate-binding protein, PAAT family</fullName>
    </submittedName>
</protein>
<name>A0ABY1N6H6_9HYPH</name>
<dbReference type="Gene3D" id="3.40.190.10">
    <property type="entry name" value="Periplasmic binding protein-like II"/>
    <property type="match status" value="2"/>
</dbReference>
<accession>A0ABY1N6H6</accession>
<feature type="signal peptide" evidence="2">
    <location>
        <begin position="1"/>
        <end position="20"/>
    </location>
</feature>
<dbReference type="Proteomes" id="UP001157914">
    <property type="component" value="Unassembled WGS sequence"/>
</dbReference>
<dbReference type="SUPFAM" id="SSF53850">
    <property type="entry name" value="Periplasmic binding protein-like II"/>
    <property type="match status" value="1"/>
</dbReference>
<feature type="region of interest" description="Disordered" evidence="1">
    <location>
        <begin position="234"/>
        <end position="258"/>
    </location>
</feature>
<proteinExistence type="predicted"/>
<evidence type="ECO:0000313" key="3">
    <source>
        <dbReference type="EMBL" id="SMP01166.1"/>
    </source>
</evidence>
<gene>
    <name evidence="3" type="ORF">SAMN06265374_0332</name>
</gene>
<comment type="caution">
    <text evidence="3">The sequence shown here is derived from an EMBL/GenBank/DDBJ whole genome shotgun (WGS) entry which is preliminary data.</text>
</comment>
<evidence type="ECO:0000313" key="4">
    <source>
        <dbReference type="Proteomes" id="UP001157914"/>
    </source>
</evidence>
<dbReference type="PANTHER" id="PTHR35936">
    <property type="entry name" value="MEMBRANE-BOUND LYTIC MUREIN TRANSGLYCOSYLASE F"/>
    <property type="match status" value="1"/>
</dbReference>
<dbReference type="EMBL" id="FXTT01000001">
    <property type="protein sequence ID" value="SMP01166.1"/>
    <property type="molecule type" value="Genomic_DNA"/>
</dbReference>
<dbReference type="RefSeq" id="WP_196220581.1">
    <property type="nucleotide sequence ID" value="NZ_BAAAEA010000001.1"/>
</dbReference>
<keyword evidence="4" id="KW-1185">Reference proteome</keyword>
<feature type="chain" id="PRO_5045777930" evidence="2">
    <location>
        <begin position="21"/>
        <end position="258"/>
    </location>
</feature>
<evidence type="ECO:0000256" key="2">
    <source>
        <dbReference type="SAM" id="SignalP"/>
    </source>
</evidence>
<keyword evidence="2" id="KW-0732">Signal</keyword>
<evidence type="ECO:0000256" key="1">
    <source>
        <dbReference type="SAM" id="MobiDB-lite"/>
    </source>
</evidence>
<dbReference type="PANTHER" id="PTHR35936:SF25">
    <property type="entry name" value="ABC TRANSPORTER SUBSTRATE-BINDING PROTEIN"/>
    <property type="match status" value="1"/>
</dbReference>
<organism evidence="3 4">
    <name type="scientific">Roseibium denhamense</name>
    <dbReference type="NCBI Taxonomy" id="76305"/>
    <lineage>
        <taxon>Bacteria</taxon>
        <taxon>Pseudomonadati</taxon>
        <taxon>Pseudomonadota</taxon>
        <taxon>Alphaproteobacteria</taxon>
        <taxon>Hyphomicrobiales</taxon>
        <taxon>Stappiaceae</taxon>
        <taxon>Roseibium</taxon>
    </lineage>
</organism>
<sequence length="258" mass="28893">MRWLLTLVFTTLVSMPLAFAEPLKLTTLHWPPYVEADGEGPNTDVVRDIFSLAGVQIEVEVFPWNRAIKLAEEDTGWIGVFPEYYSAEIDAEKGGSRCLFSKSFGVSPVGFLKPENGDFNWSDHDDLTQYVIGVVRGYVNETRLDAMIADQKVTAELSENDEQNILKLAFRRMDAIVIDKLVFDYLKSKSVAVARVADSLEFHPKLLVEHGLRICFENSARGRQARDLFDAQIANRPNRRPEPVPEDGMGTPAVSSDG</sequence>